<sequence length="55" mass="6278">MAIGIVHVLEMIDINQNDRQWLVLAVGPIDLTLDKILDRIVIQQSSQRITPLFSH</sequence>
<name>A0A1J5P6B7_9ZZZZ</name>
<proteinExistence type="predicted"/>
<dbReference type="EMBL" id="MLJW01009437">
    <property type="protein sequence ID" value="OIQ62956.1"/>
    <property type="molecule type" value="Genomic_DNA"/>
</dbReference>
<dbReference type="AlphaFoldDB" id="A0A1J5P6B7"/>
<organism evidence="1">
    <name type="scientific">mine drainage metagenome</name>
    <dbReference type="NCBI Taxonomy" id="410659"/>
    <lineage>
        <taxon>unclassified sequences</taxon>
        <taxon>metagenomes</taxon>
        <taxon>ecological metagenomes</taxon>
    </lineage>
</organism>
<reference evidence="1" key="1">
    <citation type="submission" date="2016-10" db="EMBL/GenBank/DDBJ databases">
        <title>Sequence of Gallionella enrichment culture.</title>
        <authorList>
            <person name="Poehlein A."/>
            <person name="Muehling M."/>
            <person name="Daniel R."/>
        </authorList>
    </citation>
    <scope>NUCLEOTIDE SEQUENCE</scope>
</reference>
<accession>A0A1J5P6B7</accession>
<comment type="caution">
    <text evidence="1">The sequence shown here is derived from an EMBL/GenBank/DDBJ whole genome shotgun (WGS) entry which is preliminary data.</text>
</comment>
<protein>
    <submittedName>
        <fullName evidence="1">Uncharacterized protein</fullName>
    </submittedName>
</protein>
<gene>
    <name evidence="1" type="ORF">GALL_555080</name>
</gene>
<evidence type="ECO:0000313" key="1">
    <source>
        <dbReference type="EMBL" id="OIQ62956.1"/>
    </source>
</evidence>